<evidence type="ECO:0000313" key="4">
    <source>
        <dbReference type="Proteomes" id="UP000536262"/>
    </source>
</evidence>
<proteinExistence type="predicted"/>
<feature type="region of interest" description="Disordered" evidence="1">
    <location>
        <begin position="262"/>
        <end position="288"/>
    </location>
</feature>
<dbReference type="InterPro" id="IPR029058">
    <property type="entry name" value="AB_hydrolase_fold"/>
</dbReference>
<dbReference type="EMBL" id="JACHOU010000007">
    <property type="protein sequence ID" value="MBB6355326.1"/>
    <property type="molecule type" value="Genomic_DNA"/>
</dbReference>
<evidence type="ECO:0000259" key="2">
    <source>
        <dbReference type="Pfam" id="PF12697"/>
    </source>
</evidence>
<dbReference type="InterPro" id="IPR050471">
    <property type="entry name" value="AB_hydrolase"/>
</dbReference>
<protein>
    <submittedName>
        <fullName evidence="3">3-oxoadipate enol-lactonase</fullName>
    </submittedName>
</protein>
<dbReference type="AlphaFoldDB" id="A0A7X0F8Z9"/>
<dbReference type="Gene3D" id="3.40.50.1820">
    <property type="entry name" value="alpha/beta hydrolase"/>
    <property type="match status" value="1"/>
</dbReference>
<dbReference type="GO" id="GO:0042952">
    <property type="term" value="P:beta-ketoadipate pathway"/>
    <property type="evidence" value="ECO:0007669"/>
    <property type="project" value="InterPro"/>
</dbReference>
<comment type="caution">
    <text evidence="3">The sequence shown here is derived from an EMBL/GenBank/DDBJ whole genome shotgun (WGS) entry which is preliminary data.</text>
</comment>
<reference evidence="3 4" key="1">
    <citation type="submission" date="2020-08" db="EMBL/GenBank/DDBJ databases">
        <title>Genomic Encyclopedia of Type Strains, Phase IV (KMG-IV): sequencing the most valuable type-strain genomes for metagenomic binning, comparative biology and taxonomic classification.</title>
        <authorList>
            <person name="Goeker M."/>
        </authorList>
    </citation>
    <scope>NUCLEOTIDE SEQUENCE [LARGE SCALE GENOMIC DNA]</scope>
    <source>
        <strain evidence="3 4">DSM 7051</strain>
    </source>
</reference>
<dbReference type="PRINTS" id="PR00111">
    <property type="entry name" value="ABHYDROLASE"/>
</dbReference>
<dbReference type="GO" id="GO:0047570">
    <property type="term" value="F:3-oxoadipate enol-lactonase activity"/>
    <property type="evidence" value="ECO:0007669"/>
    <property type="project" value="InterPro"/>
</dbReference>
<feature type="compositionally biased region" description="Basic and acidic residues" evidence="1">
    <location>
        <begin position="273"/>
        <end position="288"/>
    </location>
</feature>
<dbReference type="RefSeq" id="WP_184699907.1">
    <property type="nucleotide sequence ID" value="NZ_BAABEG010000001.1"/>
</dbReference>
<dbReference type="PANTHER" id="PTHR43433">
    <property type="entry name" value="HYDROLASE, ALPHA/BETA FOLD FAMILY PROTEIN"/>
    <property type="match status" value="1"/>
</dbReference>
<sequence>MSFARTNGVVLHYRRLGRSAGPRIVFANSLGSDLAIWDDVADELGRDFDLLFYDKRGHGLSEVAPAPRGIADHADDLAGLLDHVGWGSAAVCGLSVGGLIAMDMAVRAPERVTRLVLMDTAARIGTPEAWNARIEAVLHQGVAAIGDQIMERWFSFAYRDAEPDAFAGWQRMLERTPAKGYADTCRALRDADLTGAIARIVAPTLVIAGDEDLSTPPELVADTARRIPAAAFRTIAGAGHLPCIERPGDVSGLLRDFLSQRLPAAEQGGPRPRAYDKERQDGRHSLFR</sequence>
<dbReference type="Proteomes" id="UP000536262">
    <property type="component" value="Unassembled WGS sequence"/>
</dbReference>
<dbReference type="NCBIfam" id="TIGR02427">
    <property type="entry name" value="protocat_pcaD"/>
    <property type="match status" value="1"/>
</dbReference>
<name>A0A7X0F8Z9_9HYPH</name>
<gene>
    <name evidence="3" type="ORF">GGR00_003128</name>
</gene>
<dbReference type="Pfam" id="PF12697">
    <property type="entry name" value="Abhydrolase_6"/>
    <property type="match status" value="1"/>
</dbReference>
<dbReference type="SUPFAM" id="SSF53474">
    <property type="entry name" value="alpha/beta-Hydrolases"/>
    <property type="match status" value="1"/>
</dbReference>
<dbReference type="PANTHER" id="PTHR43433:SF5">
    <property type="entry name" value="AB HYDROLASE-1 DOMAIN-CONTAINING PROTEIN"/>
    <property type="match status" value="1"/>
</dbReference>
<evidence type="ECO:0000256" key="1">
    <source>
        <dbReference type="SAM" id="MobiDB-lite"/>
    </source>
</evidence>
<keyword evidence="4" id="KW-1185">Reference proteome</keyword>
<evidence type="ECO:0000313" key="3">
    <source>
        <dbReference type="EMBL" id="MBB6355326.1"/>
    </source>
</evidence>
<dbReference type="InterPro" id="IPR026968">
    <property type="entry name" value="PcaD/CatD"/>
</dbReference>
<dbReference type="InterPro" id="IPR000073">
    <property type="entry name" value="AB_hydrolase_1"/>
</dbReference>
<accession>A0A7X0F8Z9</accession>
<feature type="domain" description="AB hydrolase-1" evidence="2">
    <location>
        <begin position="24"/>
        <end position="250"/>
    </location>
</feature>
<organism evidence="3 4">
    <name type="scientific">Aminobacter aganoensis</name>
    <dbReference type="NCBI Taxonomy" id="83264"/>
    <lineage>
        <taxon>Bacteria</taxon>
        <taxon>Pseudomonadati</taxon>
        <taxon>Pseudomonadota</taxon>
        <taxon>Alphaproteobacteria</taxon>
        <taxon>Hyphomicrobiales</taxon>
        <taxon>Phyllobacteriaceae</taxon>
        <taxon>Aminobacter</taxon>
    </lineage>
</organism>